<dbReference type="InterPro" id="IPR017451">
    <property type="entry name" value="F-box-assoc_interact_dom"/>
</dbReference>
<dbReference type="SMART" id="SM00256">
    <property type="entry name" value="FBOX"/>
    <property type="match status" value="1"/>
</dbReference>
<protein>
    <submittedName>
        <fullName evidence="3">F-box/kelch-repeat protein At3g06240-like</fullName>
    </submittedName>
</protein>
<dbReference type="Proteomes" id="UP000813463">
    <property type="component" value="Chromosome 6"/>
</dbReference>
<reference evidence="2" key="1">
    <citation type="journal article" date="2021" name="Nat. Commun.">
        <title>Genomic analyses provide insights into spinach domestication and the genetic basis of agronomic traits.</title>
        <authorList>
            <person name="Cai X."/>
            <person name="Sun X."/>
            <person name="Xu C."/>
            <person name="Sun H."/>
            <person name="Wang X."/>
            <person name="Ge C."/>
            <person name="Zhang Z."/>
            <person name="Wang Q."/>
            <person name="Fei Z."/>
            <person name="Jiao C."/>
            <person name="Wang Q."/>
        </authorList>
    </citation>
    <scope>NUCLEOTIDE SEQUENCE [LARGE SCALE GENOMIC DNA]</scope>
    <source>
        <strain evidence="2">cv. Varoflay</strain>
    </source>
</reference>
<feature type="domain" description="F-box" evidence="1">
    <location>
        <begin position="32"/>
        <end position="82"/>
    </location>
</feature>
<dbReference type="InterPro" id="IPR001810">
    <property type="entry name" value="F-box_dom"/>
</dbReference>
<dbReference type="RefSeq" id="XP_021860020.2">
    <property type="nucleotide sequence ID" value="XM_022004328.2"/>
</dbReference>
<dbReference type="InterPro" id="IPR013187">
    <property type="entry name" value="F-box-assoc_dom_typ3"/>
</dbReference>
<accession>A0A9R0K682</accession>
<sequence length="430" mass="50148">MTHCSTWIQVLQHLWRKLTYANQQGSESSDTCSPILSLPDEIITDILRRLPAPDVLSCRRVHSNWLHLSSTPWFAEIHFRSTSATSILLGQDRSYYNFNTGRNGNGVLLYIVENHDSENPRLKKVHMKGLGQMKEYFSGGQYYKLYASCNGVLLLRLSCTDRYLIYNPIKREKKHFLRKDHKICGFFFDQLEREYKLVLFSTNPVQKLTNYYIHGTSMKHKETYDDDIGCSVYCPLNGHEHELGVEVSGAMFWLVRRHSGQVECCRSIMILDLKTKIFQVLPHPGPSCAYSFYRFDYYEEKRLHDQIRLLEMDRRLSLVNVLQDIVEMWVLEDVGKWMWVKKYVVNLDQRFNYNAFGGHPVVGVESGNLLINWPDRGLFWCNLWLNRFQIFENKGGGSNITVRGCHFYATRYTPNFAANIFSDVLGPSQS</sequence>
<dbReference type="Pfam" id="PF08268">
    <property type="entry name" value="FBA_3"/>
    <property type="match status" value="1"/>
</dbReference>
<gene>
    <name evidence="3" type="primary">LOC110799126</name>
</gene>
<evidence type="ECO:0000259" key="1">
    <source>
        <dbReference type="PROSITE" id="PS50181"/>
    </source>
</evidence>
<dbReference type="AlphaFoldDB" id="A0A9R0K682"/>
<dbReference type="Gene3D" id="1.20.1280.50">
    <property type="match status" value="1"/>
</dbReference>
<keyword evidence="2" id="KW-1185">Reference proteome</keyword>
<dbReference type="InterPro" id="IPR050796">
    <property type="entry name" value="SCF_F-box_component"/>
</dbReference>
<dbReference type="NCBIfam" id="TIGR01640">
    <property type="entry name" value="F_box_assoc_1"/>
    <property type="match status" value="1"/>
</dbReference>
<dbReference type="KEGG" id="soe:110799126"/>
<name>A0A9R0K682_SPIOL</name>
<dbReference type="PANTHER" id="PTHR31672">
    <property type="entry name" value="BNACNNG10540D PROTEIN"/>
    <property type="match status" value="1"/>
</dbReference>
<dbReference type="GeneID" id="110799126"/>
<reference evidence="3" key="2">
    <citation type="submission" date="2025-08" db="UniProtKB">
        <authorList>
            <consortium name="RefSeq"/>
        </authorList>
    </citation>
    <scope>IDENTIFICATION</scope>
    <source>
        <tissue evidence="3">Leaf</tissue>
    </source>
</reference>
<proteinExistence type="predicted"/>
<evidence type="ECO:0000313" key="3">
    <source>
        <dbReference type="RefSeq" id="XP_021860020.2"/>
    </source>
</evidence>
<dbReference type="PANTHER" id="PTHR31672:SF13">
    <property type="entry name" value="F-BOX PROTEIN CPR30-LIKE"/>
    <property type="match status" value="1"/>
</dbReference>
<organism evidence="2 3">
    <name type="scientific">Spinacia oleracea</name>
    <name type="common">Spinach</name>
    <dbReference type="NCBI Taxonomy" id="3562"/>
    <lineage>
        <taxon>Eukaryota</taxon>
        <taxon>Viridiplantae</taxon>
        <taxon>Streptophyta</taxon>
        <taxon>Embryophyta</taxon>
        <taxon>Tracheophyta</taxon>
        <taxon>Spermatophyta</taxon>
        <taxon>Magnoliopsida</taxon>
        <taxon>eudicotyledons</taxon>
        <taxon>Gunneridae</taxon>
        <taxon>Pentapetalae</taxon>
        <taxon>Caryophyllales</taxon>
        <taxon>Chenopodiaceae</taxon>
        <taxon>Chenopodioideae</taxon>
        <taxon>Anserineae</taxon>
        <taxon>Spinacia</taxon>
    </lineage>
</organism>
<evidence type="ECO:0000313" key="2">
    <source>
        <dbReference type="Proteomes" id="UP000813463"/>
    </source>
</evidence>
<dbReference type="PROSITE" id="PS50181">
    <property type="entry name" value="FBOX"/>
    <property type="match status" value="1"/>
</dbReference>
<dbReference type="SUPFAM" id="SSF81383">
    <property type="entry name" value="F-box domain"/>
    <property type="match status" value="1"/>
</dbReference>
<dbReference type="InterPro" id="IPR036047">
    <property type="entry name" value="F-box-like_dom_sf"/>
</dbReference>
<dbReference type="Pfam" id="PF00646">
    <property type="entry name" value="F-box"/>
    <property type="match status" value="1"/>
</dbReference>